<keyword evidence="1" id="KW-0805">Transcription regulation</keyword>
<evidence type="ECO:0000256" key="1">
    <source>
        <dbReference type="ARBA" id="ARBA00023015"/>
    </source>
</evidence>
<evidence type="ECO:0000256" key="2">
    <source>
        <dbReference type="ARBA" id="ARBA00023125"/>
    </source>
</evidence>
<dbReference type="Pfam" id="PF20240">
    <property type="entry name" value="DUF6597"/>
    <property type="match status" value="1"/>
</dbReference>
<keyword evidence="2" id="KW-0238">DNA-binding</keyword>
<evidence type="ECO:0000256" key="3">
    <source>
        <dbReference type="ARBA" id="ARBA00023163"/>
    </source>
</evidence>
<dbReference type="PROSITE" id="PS01124">
    <property type="entry name" value="HTH_ARAC_FAMILY_2"/>
    <property type="match status" value="1"/>
</dbReference>
<name>A0A486XTD4_9GAMM</name>
<dbReference type="AlphaFoldDB" id="A0A486XTD4"/>
<dbReference type="GO" id="GO:0003700">
    <property type="term" value="F:DNA-binding transcription factor activity"/>
    <property type="evidence" value="ECO:0007669"/>
    <property type="project" value="InterPro"/>
</dbReference>
<keyword evidence="3" id="KW-0804">Transcription</keyword>
<feature type="domain" description="HTH araC/xylS-type" evidence="4">
    <location>
        <begin position="156"/>
        <end position="243"/>
    </location>
</feature>
<dbReference type="SMART" id="SM00342">
    <property type="entry name" value="HTH_ARAC"/>
    <property type="match status" value="1"/>
</dbReference>
<dbReference type="InterPro" id="IPR046532">
    <property type="entry name" value="DUF6597"/>
</dbReference>
<dbReference type="EMBL" id="CAAJGR010000129">
    <property type="protein sequence ID" value="VHO05529.1"/>
    <property type="molecule type" value="Genomic_DNA"/>
</dbReference>
<organism evidence="5">
    <name type="scientific">Rheinheimera sp. BAL341</name>
    <dbReference type="NCBI Taxonomy" id="1708203"/>
    <lineage>
        <taxon>Bacteria</taxon>
        <taxon>Pseudomonadati</taxon>
        <taxon>Pseudomonadota</taxon>
        <taxon>Gammaproteobacteria</taxon>
        <taxon>Chromatiales</taxon>
        <taxon>Chromatiaceae</taxon>
        <taxon>Rheinheimera</taxon>
    </lineage>
</organism>
<accession>A0A486XTD4</accession>
<reference evidence="5" key="1">
    <citation type="submission" date="2019-04" db="EMBL/GenBank/DDBJ databases">
        <authorList>
            <person name="Brambilla D."/>
        </authorList>
    </citation>
    <scope>NUCLEOTIDE SEQUENCE</scope>
    <source>
        <strain evidence="5">BAL1</strain>
    </source>
</reference>
<evidence type="ECO:0000313" key="5">
    <source>
        <dbReference type="EMBL" id="VHO05529.1"/>
    </source>
</evidence>
<evidence type="ECO:0000259" key="4">
    <source>
        <dbReference type="PROSITE" id="PS01124"/>
    </source>
</evidence>
<dbReference type="InterPro" id="IPR050204">
    <property type="entry name" value="AraC_XylS_family_regulators"/>
</dbReference>
<dbReference type="Gene3D" id="1.10.10.60">
    <property type="entry name" value="Homeodomain-like"/>
    <property type="match status" value="2"/>
</dbReference>
<dbReference type="PANTHER" id="PTHR46796:SF13">
    <property type="entry name" value="HTH-TYPE TRANSCRIPTIONAL ACTIVATOR RHAS"/>
    <property type="match status" value="1"/>
</dbReference>
<proteinExistence type="predicted"/>
<dbReference type="GO" id="GO:0043565">
    <property type="term" value="F:sequence-specific DNA binding"/>
    <property type="evidence" value="ECO:0007669"/>
    <property type="project" value="InterPro"/>
</dbReference>
<dbReference type="SUPFAM" id="SSF46689">
    <property type="entry name" value="Homeodomain-like"/>
    <property type="match status" value="1"/>
</dbReference>
<dbReference type="PANTHER" id="PTHR46796">
    <property type="entry name" value="HTH-TYPE TRANSCRIPTIONAL ACTIVATOR RHAS-RELATED"/>
    <property type="match status" value="1"/>
</dbReference>
<sequence>MYDPIKDGMEKSIGPVIYNEAKPPQDLKSIVHSYWQIKTETPLDEDFTLHAIPDACINILFNQKSADIAGITGLKTAYTELNLGKDFNYAGIQFFPGVWQGNRNETKDSFVGSKYLGELPLIGVNGKTADLSFADKLPIFSDLVSTLVEQKIVEQNEIVQKILSNLDRVHSVSEMAEIVHLSPRQLQRTLKEATGFSPHDFLKVMRLQQSLKEHNVDLYSDQSHFIRSFKKITGYSPTSYFRKYDV</sequence>
<dbReference type="InterPro" id="IPR018060">
    <property type="entry name" value="HTH_AraC"/>
</dbReference>
<dbReference type="InterPro" id="IPR009057">
    <property type="entry name" value="Homeodomain-like_sf"/>
</dbReference>
<gene>
    <name evidence="5" type="ORF">BAL341_2613</name>
</gene>
<protein>
    <submittedName>
        <fullName evidence="5">Transcriptional regulator, AraC family</fullName>
    </submittedName>
</protein>